<dbReference type="OrthoDB" id="5413827at2759"/>
<organism evidence="3 4">
    <name type="scientific">Curvularia kusanoi</name>
    <name type="common">Cochliobolus kusanoi</name>
    <dbReference type="NCBI Taxonomy" id="90978"/>
    <lineage>
        <taxon>Eukaryota</taxon>
        <taxon>Fungi</taxon>
        <taxon>Dikarya</taxon>
        <taxon>Ascomycota</taxon>
        <taxon>Pezizomycotina</taxon>
        <taxon>Dothideomycetes</taxon>
        <taxon>Pleosporomycetidae</taxon>
        <taxon>Pleosporales</taxon>
        <taxon>Pleosporineae</taxon>
        <taxon>Pleosporaceae</taxon>
        <taxon>Curvularia</taxon>
    </lineage>
</organism>
<evidence type="ECO:0000256" key="1">
    <source>
        <dbReference type="SAM" id="MobiDB-lite"/>
    </source>
</evidence>
<dbReference type="PANTHER" id="PTHR38790:SF4">
    <property type="entry name" value="2EXR DOMAIN-CONTAINING PROTEIN"/>
    <property type="match status" value="1"/>
</dbReference>
<sequence length="278" mass="32512">MAPRRPDLRAPAIVPPDAPKVSKNKTQGTDKTIKKRTQKEPEPYRFKRYRNGLLNLERTPNRLEAVVKRNATESPLLKLPPEIRTTIWHFALSNELVRLPDHIYTEKGGAVRYTRDRDVDFKITDRYYFRHWACPRQSEDLASAFHLPEVCRQIYSEIALVAYSMSTFAFGTEYLRSRNGISSLKPVQRRAITSVELEPWGLGCCFRRPNYKLIKDTYFPNLERLIISKAALEYVKVLLRHEVGNLRDEEWKDHITRALRVREGSTVKVEFKDPDPSW</sequence>
<feature type="region of interest" description="Disordered" evidence="1">
    <location>
        <begin position="1"/>
        <end position="44"/>
    </location>
</feature>
<protein>
    <recommendedName>
        <fullName evidence="2">DUF7730 domain-containing protein</fullName>
    </recommendedName>
</protein>
<dbReference type="InterPro" id="IPR056632">
    <property type="entry name" value="DUF7730"/>
</dbReference>
<proteinExistence type="predicted"/>
<name>A0A9P4TE60_CURKU</name>
<dbReference type="Proteomes" id="UP000801428">
    <property type="component" value="Unassembled WGS sequence"/>
</dbReference>
<dbReference type="Pfam" id="PF24864">
    <property type="entry name" value="DUF7730"/>
    <property type="match status" value="1"/>
</dbReference>
<dbReference type="EMBL" id="SWKU01000012">
    <property type="protein sequence ID" value="KAF3001953.1"/>
    <property type="molecule type" value="Genomic_DNA"/>
</dbReference>
<feature type="domain" description="DUF7730" evidence="2">
    <location>
        <begin position="72"/>
        <end position="197"/>
    </location>
</feature>
<evidence type="ECO:0000313" key="3">
    <source>
        <dbReference type="EMBL" id="KAF3001953.1"/>
    </source>
</evidence>
<comment type="caution">
    <text evidence="3">The sequence shown here is derived from an EMBL/GenBank/DDBJ whole genome shotgun (WGS) entry which is preliminary data.</text>
</comment>
<dbReference type="AlphaFoldDB" id="A0A9P4TE60"/>
<accession>A0A9P4TE60</accession>
<gene>
    <name evidence="3" type="ORF">E8E13_007220</name>
</gene>
<evidence type="ECO:0000259" key="2">
    <source>
        <dbReference type="Pfam" id="PF24864"/>
    </source>
</evidence>
<evidence type="ECO:0000313" key="4">
    <source>
        <dbReference type="Proteomes" id="UP000801428"/>
    </source>
</evidence>
<dbReference type="PANTHER" id="PTHR38790">
    <property type="entry name" value="2EXR DOMAIN-CONTAINING PROTEIN-RELATED"/>
    <property type="match status" value="1"/>
</dbReference>
<reference evidence="3" key="1">
    <citation type="submission" date="2019-04" db="EMBL/GenBank/DDBJ databases">
        <title>Sequencing of skin fungus with MAO and IRED activity.</title>
        <authorList>
            <person name="Marsaioli A.J."/>
            <person name="Bonatto J.M.C."/>
            <person name="Reis Junior O."/>
        </authorList>
    </citation>
    <scope>NUCLEOTIDE SEQUENCE</scope>
    <source>
        <strain evidence="3">30M1</strain>
    </source>
</reference>
<keyword evidence="4" id="KW-1185">Reference proteome</keyword>